<feature type="chain" id="PRO_5041414455" evidence="1">
    <location>
        <begin position="18"/>
        <end position="146"/>
    </location>
</feature>
<evidence type="ECO:0000313" key="2">
    <source>
        <dbReference type="EMBL" id="CAI9298608.1"/>
    </source>
</evidence>
<dbReference type="PANTHER" id="PTHR43198">
    <property type="entry name" value="BIFUNCTIONAL TH2 PROTEIN"/>
    <property type="match status" value="1"/>
</dbReference>
<keyword evidence="1" id="KW-0732">Signal</keyword>
<sequence length="146" mass="16289">MGLIGLKIGVWLHGAYSLEMAKECSDDDDDKTVTCFNILDRRTVGQIDHVFDRTHVVLCSGLDLTCSAVDSCALLNDIAIIESSKTVTSNRYESLSDGMLLDNRDVRSSLQGQYVGKYEQCIDKIMHNEKVMEFNFETLCIALGEL</sequence>
<keyword evidence="3" id="KW-1185">Reference proteome</keyword>
<evidence type="ECO:0000256" key="1">
    <source>
        <dbReference type="SAM" id="SignalP"/>
    </source>
</evidence>
<organism evidence="2 3">
    <name type="scientific">Lactuca saligna</name>
    <name type="common">Willowleaf lettuce</name>
    <dbReference type="NCBI Taxonomy" id="75948"/>
    <lineage>
        <taxon>Eukaryota</taxon>
        <taxon>Viridiplantae</taxon>
        <taxon>Streptophyta</taxon>
        <taxon>Embryophyta</taxon>
        <taxon>Tracheophyta</taxon>
        <taxon>Spermatophyta</taxon>
        <taxon>Magnoliopsida</taxon>
        <taxon>eudicotyledons</taxon>
        <taxon>Gunneridae</taxon>
        <taxon>Pentapetalae</taxon>
        <taxon>asterids</taxon>
        <taxon>campanulids</taxon>
        <taxon>Asterales</taxon>
        <taxon>Asteraceae</taxon>
        <taxon>Cichorioideae</taxon>
        <taxon>Cichorieae</taxon>
        <taxon>Lactucinae</taxon>
        <taxon>Lactuca</taxon>
    </lineage>
</organism>
<name>A0AA35ZUH4_LACSI</name>
<dbReference type="Proteomes" id="UP001177003">
    <property type="component" value="Chromosome 8"/>
</dbReference>
<dbReference type="EMBL" id="OX465084">
    <property type="protein sequence ID" value="CAI9298608.1"/>
    <property type="molecule type" value="Genomic_DNA"/>
</dbReference>
<accession>A0AA35ZUH4</accession>
<gene>
    <name evidence="2" type="ORF">LSALG_LOCUS37363</name>
</gene>
<evidence type="ECO:0000313" key="3">
    <source>
        <dbReference type="Proteomes" id="UP001177003"/>
    </source>
</evidence>
<proteinExistence type="predicted"/>
<dbReference type="AlphaFoldDB" id="A0AA35ZUH4"/>
<dbReference type="GO" id="GO:0005829">
    <property type="term" value="C:cytosol"/>
    <property type="evidence" value="ECO:0007669"/>
    <property type="project" value="TreeGrafter"/>
</dbReference>
<feature type="signal peptide" evidence="1">
    <location>
        <begin position="1"/>
        <end position="17"/>
    </location>
</feature>
<protein>
    <submittedName>
        <fullName evidence="2">Uncharacterized protein</fullName>
    </submittedName>
</protein>
<dbReference type="PANTHER" id="PTHR43198:SF9">
    <property type="entry name" value="AMINOPYRIMIDINE AMINOHYDROLASE, MITOCHONDRIAL ISOFORM X1-RELATED"/>
    <property type="match status" value="1"/>
</dbReference>
<dbReference type="InterPro" id="IPR050967">
    <property type="entry name" value="Thiamine_Salvage_TenA"/>
</dbReference>
<reference evidence="2" key="1">
    <citation type="submission" date="2023-04" db="EMBL/GenBank/DDBJ databases">
        <authorList>
            <person name="Vijverberg K."/>
            <person name="Xiong W."/>
            <person name="Schranz E."/>
        </authorList>
    </citation>
    <scope>NUCLEOTIDE SEQUENCE</scope>
</reference>